<comment type="caution">
    <text evidence="21">Lacks conserved residue(s) required for the propagation of feature annotation.</text>
</comment>
<evidence type="ECO:0000256" key="18">
    <source>
        <dbReference type="ARBA" id="ARBA00023180"/>
    </source>
</evidence>
<dbReference type="GO" id="GO:0030301">
    <property type="term" value="P:cholesterol transport"/>
    <property type="evidence" value="ECO:0007669"/>
    <property type="project" value="TreeGrafter"/>
</dbReference>
<reference evidence="25" key="1">
    <citation type="journal article" date="2023" name="Science">
        <title>Genome structures resolve the early diversification of teleost fishes.</title>
        <authorList>
            <person name="Parey E."/>
            <person name="Louis A."/>
            <person name="Montfort J."/>
            <person name="Bouchez O."/>
            <person name="Roques C."/>
            <person name="Iampietro C."/>
            <person name="Lluch J."/>
            <person name="Castinel A."/>
            <person name="Donnadieu C."/>
            <person name="Desvignes T."/>
            <person name="Floi Bucao C."/>
            <person name="Jouanno E."/>
            <person name="Wen M."/>
            <person name="Mejri S."/>
            <person name="Dirks R."/>
            <person name="Jansen H."/>
            <person name="Henkel C."/>
            <person name="Chen W.J."/>
            <person name="Zahm M."/>
            <person name="Cabau C."/>
            <person name="Klopp C."/>
            <person name="Thompson A.W."/>
            <person name="Robinson-Rechavi M."/>
            <person name="Braasch I."/>
            <person name="Lecointre G."/>
            <person name="Bobe J."/>
            <person name="Postlethwait J.H."/>
            <person name="Berthelot C."/>
            <person name="Roest Crollius H."/>
            <person name="Guiguen Y."/>
        </authorList>
    </citation>
    <scope>NUCLEOTIDE SEQUENCE</scope>
    <source>
        <strain evidence="25">Concon-B</strain>
    </source>
</reference>
<keyword evidence="9" id="KW-0153">Cholesterol metabolism</keyword>
<keyword evidence="20" id="KW-0850">VLDL</keyword>
<comment type="subcellular location">
    <subcellularLocation>
        <location evidence="1">Cytoplasm</location>
    </subcellularLocation>
    <subcellularLocation>
        <location evidence="2">Lipid droplet</location>
    </subcellularLocation>
    <subcellularLocation>
        <location evidence="3">Secreted</location>
    </subcellularLocation>
</comment>
<dbReference type="PANTHER" id="PTHR13769:SF1">
    <property type="entry name" value="APOLIPOPROTEIN B-100"/>
    <property type="match status" value="1"/>
</dbReference>
<evidence type="ECO:0000256" key="13">
    <source>
        <dbReference type="ARBA" id="ARBA00022729"/>
    </source>
</evidence>
<keyword evidence="19" id="KW-0753">Steroid metabolism</keyword>
<sequence>MGQSKLCLLLLLSTYAFAQQGNEGGEEQTPTCLLATNGTANGKNGPKVTCKVEMEVPQACSFILRTEECSLSEVSVTDADGLPVYQPSSGSDAFKAAMEKNLLRFVVGKNFQVSLYPEPDEPSNILNVKRGIISGLLVPVSEESGNMPTIHGQCRTEVTVNERVDIPIDVTITRDLNTCKGFQPMGDYVSPLALISRMNTPLSKLISSDQSCDYKFDNRRKHMIKAICTEKHLFLPFSHQDTYGITSHVKQTLTLLDSGKINNRYFDFDPANMKLLTMDYAESKAPAQSKDATLATLRQLKDLAQTDQGSQRAALFHKLVTQLRGLNNETLSRAVGEMTQVSNVLTWQALPQCGTAECVSAILQALLSFGDNAMEADAMVYGISLMPQPTAARVRDLLSLAQNRQNKAMMYGLSNSVKKFYEGNREITPEVMDVSDFMTFLLGDKCSGDEDRTFLTLRVIGNMGAAMEAASPTLKSTILQCVRNEAATHQVQKAAIQALRKMNIDEEVVDVLAEVFREDESIPKRIAAYLLLMKNVPLAIPHVVDSLRNVFLDDQIRSFVVSHIANILESRDSKSEDLKMKLQEALENEVRPGFLDMFSLSQNYKVETPSQIPIQTLAESNVIFDGSMPREVMLATTLNAFGYNFDMFEVGLEGKELGPTIESLFGDDGFFPDTASKAMYWVGDKMPDSMHNVLKNWMGPLRNERMKRQVSDDLVREISRNFHQLLRNLESQATPENLAYLRFMGNELGYMKASELKQMASSVQMYSHILFWLLPANNMVELLSSTDNNAFAHYMFMDNKFALPTAAGLPLEFSLSGIFSGGAKGGIQFSPSMKALSFMPSLGVEFVTKMGVNLPDLVTAGIEMHTTAYHESALNAKVTMQGNTLKLSIPAPQDNIQLISISNRLLSVSSTQTEIVPPLVEGRTDSVACDPFFAGLKLCTITRYSNASSIDAAPYYPLTGDSRFALEIQPTGDVDEYTATVSYALAREGKESPRQKVDTVKIVLKAEGNNPSEATATLKYHRNKSVFSADVQIPDHDVEVGIQLAATDSTLKGKRTRALTFDVTNKNIPQLTLVGRARMEAMKEGMLQIQLTIPSLNVDAATTATVKNANGLTLQLETSVNIPETSSVQSAILRYDENRIELEVKSDLTSEITKHFPETRLQEVIDELLDQRVAKTDMKVRHIVSKAIEAVNIWLDKASGENLQSKRSIPELTLPSLPEKLFLNYDGLFRYQFNKNKLSLTIPLPLGGKTSEDLNIPTTITVPEYKILDIGLDVPSTTYRIPSFTVPRDLQLSLPLIGVAEVSAKVNSNFYNWEGSVSGGNDTVDVPSFIGKFKVEAESPINILSYKVEGAGMIRVDALKYTQIVNGSLSHSLIDSSFSIMDTISWEDQMSVKSSRKIEVSSPVGLHMSLYSSAQSKGNSEQGTGEYSLDGAFKARSLYANFNYAYSNFISRTEPWQCESTLTVDSSLLQAQNSINGVYRDGDISVISNSNLNDDALKHVAELAFKDGKLALSCNTITKIFRSKVDLAITGESATFRVTSDAEIGESLGTSLLSGALDANGLEINSHGSIVLEAGSGSHKGTLHVNKDGVATSGTTTLQCTPLTFENIFDGSIDFTGALLSLTTKGTLLENSADLKVDAKIGHEEAYLNTVYKGNLLDLSSRGTTNLKANKQGLSFSNNLIGSMKNMKSEHTHTLTVTPRTLEFLAQTDNYICDHTSYKHDIKVDLIPFIASVSASNNLKLLDVELKNEGVLRLEPYKLNLKGSLQGGYGDDKELRHTYEMSYADLAGSVKGSTSGKLLGAQMNHNSDFEFAGLSSKYEGEARLNSKSLRLDGSLRTLAEPFSLSVDGVLNSDGELDLYGKLTGQLYSKFLLKAQPLAVAYSHNCRASTTHRLDSGASAETNIDNNIEGVLSPQEQSTKWTLKSKLNNHAYSQEASAFNEPKMIGLEFSGTLATDLLNKAGMSCGASDQNQEFSLSGFLKYDKNGDSLIIQLPFIESFPALFEKVKGTFLSILESLQEYMNSVDINQLVGEFRVNLDKLPRRVGEYMNDVNLESKLKEAKERLIAFTQDYAVTLDGLEIAVENMKVAFEEALNDLLTTIRDLAVLIKGKIESGAWTDAITDFLNKIGNDLQAFDDRYEISKTIVSAINAIEDIVTQVDLQKLTDNSMAWLQKLDATFKLKEKLQEKIRELRQVIENFDIVLFLQDLRDYITSINVVEHLDKLANIPTDEIARVIDSMKDVILNWIEEYEIADKINVIISKLKELITRYNMDKKIGALMDQASELIKQYKLQETVQSVVNIIKSIDFQLLSDKFMQTLGDAINHLNALDFKQMLDDLNEYIAKMSQKIQEFDYNAYLDEANQKISEMIQYVNDQIEVTIPEFTILNKYLVPSITIDFDELKQRVIEIIERIKDFEMPMPDPEDIFGDLRVLYLSDLPDLTLPEFTLEEIKFPEIHIPKLNLENFKISMLQLPELKLPEIPSEFMVPAFGKLYATSPLKHTLRLRLHLLGVVIPEVDVPYTDMKTPTIREFSLWEDTGLKNLLSTTRQSFDMDFKLVYQKNPDSHTIGLDLEPIYSTINENAKVLSANFELARDKAFDLLTDSYNQAKVQFEKFRIETIRQSPRIFTVPGYTVPILNIEVSPFTAEMPSFSFLIPKEVSTPSFRVPMIGFSVPSYTLVLPALTLPVLHVPETLRDLALPTFTLPTTQNTIMIPAMGNVTYDFSLKCSVIALNINAGLYNQSDIVARLAASSTSVFDILQAKVEIALSQPSSIGDASMDQTIDLEIAADKQKFTWTGKEQVISVIHTCNLMLSNDETEVRAELTDTVEGNVAFLKTVKLPVYQKTVWDVLKFDEVTAEDQLQALTLSTNVVYTKNMDGLNFALPTKIFENGVTFNIPEITLSVPSWVKDIPLSIREIDMRFENIKFPDEVSVPPEITIPSFEVPFTSLQLPSYTLDLKNLNVPSVISTPAFDVQLPGLPKVEVPSIDIDTEYLAKKMSFLLLKVPQHEITVPSFSIDVANHISNFKMPTVTIPEQKIEVPEVSLYLPTGLFIPYFGALSSTVKVESPIYSNSWNVKLENKDSSLVSSLKSSCTSTIKLLEYSWDATATTRIEDGALSLKGDSEFTHSDLNVDWKHVYAHNTRAKRQASSDDSSHHTLNVDITSPTFIDANFRYTSRKDGLSASVSSPSSGFLGLLLQRKTPSQVYAKLFARYASAPEKDVDLLSFKATLKNSEKLALQTGWNLNAHGEMFLQLKERVPAITSAVLNFANKHHTAQFGMDLNRASLKLKNTLSNTIERVYHEIPRSLDALQTSLDKLKDQGKAMYKRAADDLFVDLRDLLGNLANNIRSLLRQYQKDVKVRLDAVIRFLSETKFQLPGFQDKLTGQELYQRASGPITMAIDQTVQIIADILESYPESLLKVIEKIEFTVPGLDVDVRGTDILDWVKNVMRDAQNWIVDLIQKARNVRLEQVLRKLSNFLQSLIKNVEGLIASLKLPDLDELSARFNDIYAGLRRPLQGIIARLDDIRLASGEYKDRAKIKIQEIYNELTTDSVNSSLQDLVLTAKDLSDSISSGLFEFLRQVSQSVYPYVRVSNTKLDIDIPLPFFWKSFSEWPAQTRY</sequence>
<dbReference type="InterPro" id="IPR001747">
    <property type="entry name" value="Vitellogenin_N"/>
</dbReference>
<feature type="signal peptide" evidence="23">
    <location>
        <begin position="1"/>
        <end position="18"/>
    </location>
</feature>
<dbReference type="PROSITE" id="PS00074">
    <property type="entry name" value="GLFV_DEHYDROGENASE"/>
    <property type="match status" value="1"/>
</dbReference>
<dbReference type="GO" id="GO:0034361">
    <property type="term" value="C:very-low-density lipoprotein particle"/>
    <property type="evidence" value="ECO:0007669"/>
    <property type="project" value="UniProtKB-KW"/>
</dbReference>
<dbReference type="Pfam" id="PF06448">
    <property type="entry name" value="DUF1081"/>
    <property type="match status" value="1"/>
</dbReference>
<dbReference type="InterPro" id="IPR052418">
    <property type="entry name" value="Apolipoprotein_B"/>
</dbReference>
<dbReference type="GO" id="GO:0008201">
    <property type="term" value="F:heparin binding"/>
    <property type="evidence" value="ECO:0007669"/>
    <property type="project" value="UniProtKB-KW"/>
</dbReference>
<dbReference type="InterPro" id="IPR009454">
    <property type="entry name" value="Lipid_transpt_open_b-sht"/>
</dbReference>
<keyword evidence="6" id="KW-0963">Cytoplasm</keyword>
<evidence type="ECO:0000256" key="1">
    <source>
        <dbReference type="ARBA" id="ARBA00004496"/>
    </source>
</evidence>
<dbReference type="Gene3D" id="2.20.80.10">
    <property type="entry name" value="Lipovitellin-phosvitin complex, chain A, domain 4"/>
    <property type="match status" value="1"/>
</dbReference>
<dbReference type="SMART" id="SM01169">
    <property type="entry name" value="DUF1943"/>
    <property type="match status" value="1"/>
</dbReference>
<evidence type="ECO:0000259" key="24">
    <source>
        <dbReference type="PROSITE" id="PS51211"/>
    </source>
</evidence>
<evidence type="ECO:0000256" key="10">
    <source>
        <dbReference type="ARBA" id="ARBA00022674"/>
    </source>
</evidence>
<evidence type="ECO:0000256" key="11">
    <source>
        <dbReference type="ARBA" id="ARBA00022677"/>
    </source>
</evidence>
<keyword evidence="11" id="KW-0551">Lipid droplet</keyword>
<dbReference type="GO" id="GO:0034362">
    <property type="term" value="C:low-density lipoprotein particle"/>
    <property type="evidence" value="ECO:0007669"/>
    <property type="project" value="UniProtKB-KW"/>
</dbReference>
<evidence type="ECO:0000256" key="20">
    <source>
        <dbReference type="ARBA" id="ARBA00023313"/>
    </source>
</evidence>
<evidence type="ECO:0000313" key="26">
    <source>
        <dbReference type="Proteomes" id="UP001152803"/>
    </source>
</evidence>
<evidence type="ECO:0000256" key="6">
    <source>
        <dbReference type="ARBA" id="ARBA00022490"/>
    </source>
</evidence>
<dbReference type="GO" id="GO:0008203">
    <property type="term" value="P:cholesterol metabolic process"/>
    <property type="evidence" value="ECO:0007669"/>
    <property type="project" value="UniProtKB-KW"/>
</dbReference>
<evidence type="ECO:0000256" key="17">
    <source>
        <dbReference type="ARBA" id="ARBA00023166"/>
    </source>
</evidence>
<dbReference type="OrthoDB" id="6484170at2759"/>
<protein>
    <recommendedName>
        <fullName evidence="24">Vitellogenin domain-containing protein</fullName>
    </recommendedName>
</protein>
<proteinExistence type="inferred from homology"/>
<organism evidence="25 26">
    <name type="scientific">Conger conger</name>
    <name type="common">Conger eel</name>
    <name type="synonym">Muraena conger</name>
    <dbReference type="NCBI Taxonomy" id="82655"/>
    <lineage>
        <taxon>Eukaryota</taxon>
        <taxon>Metazoa</taxon>
        <taxon>Chordata</taxon>
        <taxon>Craniata</taxon>
        <taxon>Vertebrata</taxon>
        <taxon>Euteleostomi</taxon>
        <taxon>Actinopterygii</taxon>
        <taxon>Neopterygii</taxon>
        <taxon>Teleostei</taxon>
        <taxon>Anguilliformes</taxon>
        <taxon>Congridae</taxon>
        <taxon>Conger</taxon>
    </lineage>
</organism>
<accession>A0A9Q1I8B6</accession>
<dbReference type="Proteomes" id="UP001152803">
    <property type="component" value="Unassembled WGS sequence"/>
</dbReference>
<dbReference type="InterPro" id="IPR033524">
    <property type="entry name" value="Glu/Leu/Phe/Val_DH_AS"/>
</dbReference>
<dbReference type="Gene3D" id="2.30.230.10">
    <property type="entry name" value="Lipovitellin, beta-sheet shell regions, chain A"/>
    <property type="match status" value="1"/>
</dbReference>
<dbReference type="InterPro" id="IPR011030">
    <property type="entry name" value="Lipovitellin_superhlx_dom"/>
</dbReference>
<dbReference type="Pfam" id="PF09172">
    <property type="entry name" value="Vit_open_b-sht"/>
    <property type="match status" value="1"/>
</dbReference>
<keyword evidence="13 23" id="KW-0732">Signal</keyword>
<name>A0A9Q1I8B6_CONCO</name>
<evidence type="ECO:0000256" key="7">
    <source>
        <dbReference type="ARBA" id="ARBA00022513"/>
    </source>
</evidence>
<evidence type="ECO:0000256" key="8">
    <source>
        <dbReference type="ARBA" id="ARBA00022525"/>
    </source>
</evidence>
<dbReference type="Gene3D" id="1.25.10.20">
    <property type="entry name" value="Vitellinogen, superhelical"/>
    <property type="match status" value="1"/>
</dbReference>
<keyword evidence="8" id="KW-0964">Secreted</keyword>
<dbReference type="InterPro" id="IPR015255">
    <property type="entry name" value="Vitellinogen_open_b-sht"/>
</dbReference>
<dbReference type="GO" id="GO:0005811">
    <property type="term" value="C:lipid droplet"/>
    <property type="evidence" value="ECO:0007669"/>
    <property type="project" value="UniProtKB-SubCell"/>
</dbReference>
<evidence type="ECO:0000256" key="16">
    <source>
        <dbReference type="ARBA" id="ARBA00023098"/>
    </source>
</evidence>
<keyword evidence="17" id="KW-1207">Sterol metabolism</keyword>
<dbReference type="Pfam" id="PF01347">
    <property type="entry name" value="Vitellogenin_N"/>
    <property type="match status" value="1"/>
</dbReference>
<feature type="domain" description="Vitellogenin" evidence="24">
    <location>
        <begin position="17"/>
        <end position="634"/>
    </location>
</feature>
<dbReference type="PROSITE" id="PS51211">
    <property type="entry name" value="VITELLOGENIN"/>
    <property type="match status" value="1"/>
</dbReference>
<keyword evidence="15" id="KW-0445">Lipid transport</keyword>
<comment type="caution">
    <text evidence="25">The sequence shown here is derived from an EMBL/GenBank/DDBJ whole genome shotgun (WGS) entry which is preliminary data.</text>
</comment>
<keyword evidence="7" id="KW-0162">Chylomicron</keyword>
<dbReference type="EMBL" id="JAFJMO010000001">
    <property type="protein sequence ID" value="KAJ8287533.1"/>
    <property type="molecule type" value="Genomic_DNA"/>
</dbReference>
<feature type="coiled-coil region" evidence="22">
    <location>
        <begin position="2173"/>
        <end position="2200"/>
    </location>
</feature>
<dbReference type="GO" id="GO:0050750">
    <property type="term" value="F:low-density lipoprotein particle receptor binding"/>
    <property type="evidence" value="ECO:0007669"/>
    <property type="project" value="TreeGrafter"/>
</dbReference>
<evidence type="ECO:0000256" key="4">
    <source>
        <dbReference type="ARBA" id="ARBA00006382"/>
    </source>
</evidence>
<keyword evidence="14" id="KW-0560">Oxidoreductase</keyword>
<dbReference type="InterPro" id="IPR015816">
    <property type="entry name" value="Vitellinogen_b-sht_N"/>
</dbReference>
<keyword evidence="22" id="KW-0175">Coiled coil</keyword>
<dbReference type="GO" id="GO:0120020">
    <property type="term" value="F:cholesterol transfer activity"/>
    <property type="evidence" value="ECO:0007669"/>
    <property type="project" value="TreeGrafter"/>
</dbReference>
<comment type="similarity">
    <text evidence="4">Belongs to the Glu/Leu/Phe/Val dehydrogenases family.</text>
</comment>
<evidence type="ECO:0000313" key="25">
    <source>
        <dbReference type="EMBL" id="KAJ8287533.1"/>
    </source>
</evidence>
<keyword evidence="5" id="KW-0813">Transport</keyword>
<gene>
    <name evidence="25" type="ORF">COCON_G00001920</name>
</gene>
<evidence type="ECO:0000256" key="3">
    <source>
        <dbReference type="ARBA" id="ARBA00004613"/>
    </source>
</evidence>
<keyword evidence="18" id="KW-0325">Glycoprotein</keyword>
<evidence type="ECO:0000256" key="19">
    <source>
        <dbReference type="ARBA" id="ARBA00023221"/>
    </source>
</evidence>
<evidence type="ECO:0000256" key="12">
    <source>
        <dbReference type="ARBA" id="ARBA00022710"/>
    </source>
</evidence>
<dbReference type="GO" id="GO:0034359">
    <property type="term" value="C:mature chylomicron"/>
    <property type="evidence" value="ECO:0007669"/>
    <property type="project" value="TreeGrafter"/>
</dbReference>
<evidence type="ECO:0000256" key="15">
    <source>
        <dbReference type="ARBA" id="ARBA00023055"/>
    </source>
</evidence>
<keyword evidence="10" id="KW-0358">Heparin-binding</keyword>
<dbReference type="PANTHER" id="PTHR13769">
    <property type="entry name" value="APOLIPOPROTEIN B"/>
    <property type="match status" value="1"/>
</dbReference>
<evidence type="ECO:0000256" key="2">
    <source>
        <dbReference type="ARBA" id="ARBA00004502"/>
    </source>
</evidence>
<dbReference type="SMART" id="SM00638">
    <property type="entry name" value="LPD_N"/>
    <property type="match status" value="1"/>
</dbReference>
<evidence type="ECO:0000256" key="9">
    <source>
        <dbReference type="ARBA" id="ARBA00022548"/>
    </source>
</evidence>
<dbReference type="GO" id="GO:0016491">
    <property type="term" value="F:oxidoreductase activity"/>
    <property type="evidence" value="ECO:0007669"/>
    <property type="project" value="UniProtKB-KW"/>
</dbReference>
<evidence type="ECO:0000256" key="21">
    <source>
        <dbReference type="PROSITE-ProRule" id="PRU00557"/>
    </source>
</evidence>
<evidence type="ECO:0000256" key="22">
    <source>
        <dbReference type="SAM" id="Coils"/>
    </source>
</evidence>
<dbReference type="SUPFAM" id="SSF56968">
    <property type="entry name" value="Lipovitellin-phosvitin complex, beta-sheet shell regions"/>
    <property type="match status" value="2"/>
</dbReference>
<feature type="chain" id="PRO_5040514866" description="Vitellogenin domain-containing protein" evidence="23">
    <location>
        <begin position="19"/>
        <end position="3615"/>
    </location>
</feature>
<dbReference type="SUPFAM" id="SSF48431">
    <property type="entry name" value="Lipovitellin-phosvitin complex, superhelical domain"/>
    <property type="match status" value="1"/>
</dbReference>
<dbReference type="InterPro" id="IPR015819">
    <property type="entry name" value="Lipid_transp_b-sht_shell"/>
</dbReference>
<keyword evidence="16" id="KW-0443">Lipid metabolism</keyword>
<evidence type="ECO:0000256" key="5">
    <source>
        <dbReference type="ARBA" id="ARBA00022448"/>
    </source>
</evidence>
<evidence type="ECO:0000256" key="23">
    <source>
        <dbReference type="SAM" id="SignalP"/>
    </source>
</evidence>
<dbReference type="GO" id="GO:0005737">
    <property type="term" value="C:cytoplasm"/>
    <property type="evidence" value="ECO:0007669"/>
    <property type="project" value="UniProtKB-SubCell"/>
</dbReference>
<keyword evidence="26" id="KW-1185">Reference proteome</keyword>
<dbReference type="GO" id="GO:0042632">
    <property type="term" value="P:cholesterol homeostasis"/>
    <property type="evidence" value="ECO:0007669"/>
    <property type="project" value="TreeGrafter"/>
</dbReference>
<evidence type="ECO:0000256" key="14">
    <source>
        <dbReference type="ARBA" id="ARBA00023002"/>
    </source>
</evidence>
<keyword evidence="12" id="KW-0427">LDL</keyword>
<dbReference type="GO" id="GO:0042953">
    <property type="term" value="P:lipoprotein transport"/>
    <property type="evidence" value="ECO:0007669"/>
    <property type="project" value="TreeGrafter"/>
</dbReference>
<dbReference type="GO" id="GO:0006642">
    <property type="term" value="P:triglyceride mobilization"/>
    <property type="evidence" value="ECO:0007669"/>
    <property type="project" value="TreeGrafter"/>
</dbReference>